<dbReference type="STRING" id="1437606.BBOH_1073"/>
<dbReference type="RefSeq" id="WP_033521038.1">
    <property type="nucleotide sequence ID" value="NZ_JDUS01000005.1"/>
</dbReference>
<reference evidence="1 2" key="1">
    <citation type="submission" date="2014-03" db="EMBL/GenBank/DDBJ databases">
        <title>Genomics of Bifidobacteria.</title>
        <authorList>
            <person name="Ventura M."/>
            <person name="Milani C."/>
            <person name="Lugli G.A."/>
        </authorList>
    </citation>
    <scope>NUCLEOTIDE SEQUENCE [LARGE SCALE GENOMIC DNA]</scope>
    <source>
        <strain evidence="1 2">DSM 22767</strain>
    </source>
</reference>
<evidence type="ECO:0000313" key="1">
    <source>
        <dbReference type="EMBL" id="KFI45517.1"/>
    </source>
</evidence>
<sequence>MGVLDGKLLVEVLLPASGRVTSVRVPCCLSVEAAADMVARLLASREPGVFSYSGGADLMRRDGVPAGQLLPPNELVGVLVARGDLVDGSPLVLV</sequence>
<dbReference type="EMBL" id="JGYP01000002">
    <property type="protein sequence ID" value="KFI45517.1"/>
    <property type="molecule type" value="Genomic_DNA"/>
</dbReference>
<dbReference type="Proteomes" id="UP000029096">
    <property type="component" value="Unassembled WGS sequence"/>
</dbReference>
<protein>
    <submittedName>
        <fullName evidence="1">Uncharacterized protein</fullName>
    </submittedName>
</protein>
<gene>
    <name evidence="1" type="ORF">BBOH_1073</name>
</gene>
<keyword evidence="2" id="KW-1185">Reference proteome</keyword>
<organism evidence="1 2">
    <name type="scientific">Bifidobacterium bohemicum DSM 22767</name>
    <dbReference type="NCBI Taxonomy" id="1437606"/>
    <lineage>
        <taxon>Bacteria</taxon>
        <taxon>Bacillati</taxon>
        <taxon>Actinomycetota</taxon>
        <taxon>Actinomycetes</taxon>
        <taxon>Bifidobacteriales</taxon>
        <taxon>Bifidobacteriaceae</taxon>
        <taxon>Bifidobacterium</taxon>
    </lineage>
</organism>
<evidence type="ECO:0000313" key="2">
    <source>
        <dbReference type="Proteomes" id="UP000029096"/>
    </source>
</evidence>
<dbReference type="AlphaFoldDB" id="A0A086ZG67"/>
<comment type="caution">
    <text evidence="1">The sequence shown here is derived from an EMBL/GenBank/DDBJ whole genome shotgun (WGS) entry which is preliminary data.</text>
</comment>
<accession>A0A086ZG67</accession>
<name>A0A086ZG67_9BIFI</name>
<proteinExistence type="predicted"/>